<dbReference type="OrthoDB" id="196103at2759"/>
<dbReference type="InterPro" id="IPR051951">
    <property type="entry name" value="UNC-93_regulatory"/>
</dbReference>
<evidence type="ECO:0000256" key="3">
    <source>
        <dbReference type="ARBA" id="ARBA00022692"/>
    </source>
</evidence>
<feature type="transmembrane region" description="Helical" evidence="6">
    <location>
        <begin position="381"/>
        <end position="404"/>
    </location>
</feature>
<feature type="transmembrane region" description="Helical" evidence="6">
    <location>
        <begin position="347"/>
        <end position="369"/>
    </location>
</feature>
<dbReference type="InterPro" id="IPR010291">
    <property type="entry name" value="Ion_channel_UNC-93"/>
</dbReference>
<feature type="transmembrane region" description="Helical" evidence="6">
    <location>
        <begin position="322"/>
        <end position="341"/>
    </location>
</feature>
<dbReference type="VEuPathDB" id="FungiDB:H257_06633"/>
<sequence>MQGAKECIRGAVLVSVAFLLIFTSYNAIENLETSIIRGECQGCLSGSPTGICQSGHVCQDKVQFACDEACAAPFHECSSSLGSTILGVIYLTFTLSAFMGPLIPNHFGMKKSMFGSAFVYALFAFANLVVVLNPTNQTLHWIVMLPAAFLEGVAASVLWIAQATYLTQLSVLYAEFKHEPVVSSMGLFNGVFYSIFRMSAISGNLISSLVLGYFVWPAESLFVMYTVIGLSGAALMLMLPSTTKVSVTNDTELAKLVQTPSVAQGNEPSRRGFTFQGLWTMATDNRMVVLAPVFVLNGLQQGFATGEFTSNFIRESVGGASIGYVMALYGGCNVVSSYGFGKLADKYGPLGGQLVGFGAMLVAFSLCYWIPVEKCDQQWPLVVVIAVLLSLGDASSTTLTSVVLGQEFPSDAVSVFSIFKVYQSGSAAASYFFFPYMTFYARVAILIGMTVLASVSFMVYSNKFRRVCRNGM</sequence>
<feature type="transmembrane region" description="Helical" evidence="6">
    <location>
        <begin position="439"/>
        <end position="460"/>
    </location>
</feature>
<dbReference type="InterPro" id="IPR036259">
    <property type="entry name" value="MFS_trans_sf"/>
</dbReference>
<feature type="transmembrane region" description="Helical" evidence="6">
    <location>
        <begin position="222"/>
        <end position="239"/>
    </location>
</feature>
<dbReference type="SUPFAM" id="SSF103473">
    <property type="entry name" value="MFS general substrate transporter"/>
    <property type="match status" value="1"/>
</dbReference>
<organism evidence="7">
    <name type="scientific">Aphanomyces astaci</name>
    <name type="common">Crayfish plague agent</name>
    <dbReference type="NCBI Taxonomy" id="112090"/>
    <lineage>
        <taxon>Eukaryota</taxon>
        <taxon>Sar</taxon>
        <taxon>Stramenopiles</taxon>
        <taxon>Oomycota</taxon>
        <taxon>Saprolegniomycetes</taxon>
        <taxon>Saprolegniales</taxon>
        <taxon>Verrucalvaceae</taxon>
        <taxon>Aphanomyces</taxon>
    </lineage>
</organism>
<evidence type="ECO:0000256" key="4">
    <source>
        <dbReference type="ARBA" id="ARBA00022989"/>
    </source>
</evidence>
<protein>
    <recommendedName>
        <fullName evidence="8">Major facilitator superfamily (MFS) profile domain-containing protein</fullName>
    </recommendedName>
</protein>
<dbReference type="GO" id="GO:0016020">
    <property type="term" value="C:membrane"/>
    <property type="evidence" value="ECO:0007669"/>
    <property type="project" value="UniProtKB-SubCell"/>
</dbReference>
<dbReference type="Gene3D" id="1.20.1250.20">
    <property type="entry name" value="MFS general substrate transporter like domains"/>
    <property type="match status" value="1"/>
</dbReference>
<feature type="transmembrane region" description="Helical" evidence="6">
    <location>
        <begin position="195"/>
        <end position="216"/>
    </location>
</feature>
<name>W4GKT3_APHAT</name>
<evidence type="ECO:0008006" key="8">
    <source>
        <dbReference type="Google" id="ProtNLM"/>
    </source>
</evidence>
<keyword evidence="5 6" id="KW-0472">Membrane</keyword>
<dbReference type="RefSeq" id="XP_009830229.1">
    <property type="nucleotide sequence ID" value="XM_009831927.1"/>
</dbReference>
<evidence type="ECO:0000256" key="6">
    <source>
        <dbReference type="SAM" id="Phobius"/>
    </source>
</evidence>
<dbReference type="Pfam" id="PF05978">
    <property type="entry name" value="UNC-93"/>
    <property type="match status" value="1"/>
</dbReference>
<keyword evidence="3 6" id="KW-0812">Transmembrane</keyword>
<evidence type="ECO:0000256" key="5">
    <source>
        <dbReference type="ARBA" id="ARBA00023136"/>
    </source>
</evidence>
<evidence type="ECO:0000313" key="7">
    <source>
        <dbReference type="EMBL" id="ETV80305.1"/>
    </source>
</evidence>
<reference evidence="7" key="1">
    <citation type="submission" date="2013-12" db="EMBL/GenBank/DDBJ databases">
        <title>The Genome Sequence of Aphanomyces astaci APO3.</title>
        <authorList>
            <consortium name="The Broad Institute Genomics Platform"/>
            <person name="Russ C."/>
            <person name="Tyler B."/>
            <person name="van West P."/>
            <person name="Dieguez-Uribeondo J."/>
            <person name="Young S.K."/>
            <person name="Zeng Q."/>
            <person name="Gargeya S."/>
            <person name="Fitzgerald M."/>
            <person name="Abouelleil A."/>
            <person name="Alvarado L."/>
            <person name="Chapman S.B."/>
            <person name="Gainer-Dewar J."/>
            <person name="Goldberg J."/>
            <person name="Griggs A."/>
            <person name="Gujja S."/>
            <person name="Hansen M."/>
            <person name="Howarth C."/>
            <person name="Imamovic A."/>
            <person name="Ireland A."/>
            <person name="Larimer J."/>
            <person name="McCowan C."/>
            <person name="Murphy C."/>
            <person name="Pearson M."/>
            <person name="Poon T.W."/>
            <person name="Priest M."/>
            <person name="Roberts A."/>
            <person name="Saif S."/>
            <person name="Shea T."/>
            <person name="Sykes S."/>
            <person name="Wortman J."/>
            <person name="Nusbaum C."/>
            <person name="Birren B."/>
        </authorList>
    </citation>
    <scope>NUCLEOTIDE SEQUENCE [LARGE SCALE GENOMIC DNA]</scope>
    <source>
        <strain evidence="7">APO3</strain>
    </source>
</reference>
<dbReference type="STRING" id="112090.W4GKT3"/>
<evidence type="ECO:0000256" key="1">
    <source>
        <dbReference type="ARBA" id="ARBA00004141"/>
    </source>
</evidence>
<comment type="similarity">
    <text evidence="2">Belongs to the unc-93 family.</text>
</comment>
<dbReference type="GeneID" id="20808629"/>
<accession>W4GKT3</accession>
<feature type="transmembrane region" description="Helical" evidence="6">
    <location>
        <begin position="7"/>
        <end position="28"/>
    </location>
</feature>
<dbReference type="AlphaFoldDB" id="W4GKT3"/>
<proteinExistence type="inferred from homology"/>
<feature type="transmembrane region" description="Helical" evidence="6">
    <location>
        <begin position="138"/>
        <end position="161"/>
    </location>
</feature>
<dbReference type="EMBL" id="KI913126">
    <property type="protein sequence ID" value="ETV80305.1"/>
    <property type="molecule type" value="Genomic_DNA"/>
</dbReference>
<gene>
    <name evidence="7" type="ORF">H257_06633</name>
</gene>
<comment type="subcellular location">
    <subcellularLocation>
        <location evidence="1">Membrane</location>
        <topology evidence="1">Multi-pass membrane protein</topology>
    </subcellularLocation>
</comment>
<evidence type="ECO:0000256" key="2">
    <source>
        <dbReference type="ARBA" id="ARBA00009172"/>
    </source>
</evidence>
<dbReference type="PANTHER" id="PTHR19444:SF13">
    <property type="entry name" value="PROTEIN UNC-93 HOMOLOG A"/>
    <property type="match status" value="1"/>
</dbReference>
<feature type="transmembrane region" description="Helical" evidence="6">
    <location>
        <begin position="114"/>
        <end position="132"/>
    </location>
</feature>
<feature type="transmembrane region" description="Helical" evidence="6">
    <location>
        <begin position="81"/>
        <end position="102"/>
    </location>
</feature>
<dbReference type="PANTHER" id="PTHR19444">
    <property type="entry name" value="UNC-93 RELATED"/>
    <property type="match status" value="1"/>
</dbReference>
<keyword evidence="4 6" id="KW-1133">Transmembrane helix</keyword>